<dbReference type="NCBIfam" id="TIGR03931">
    <property type="entry name" value="T7SS_Rv3446c"/>
    <property type="match status" value="1"/>
</dbReference>
<dbReference type="InterPro" id="IPR043129">
    <property type="entry name" value="ATPase_NBD"/>
</dbReference>
<evidence type="ECO:0000256" key="7">
    <source>
        <dbReference type="SAM" id="Phobius"/>
    </source>
</evidence>
<dbReference type="GO" id="GO:0005524">
    <property type="term" value="F:ATP binding"/>
    <property type="evidence" value="ECO:0007669"/>
    <property type="project" value="UniProtKB-KW"/>
</dbReference>
<keyword evidence="9" id="KW-1185">Reference proteome</keyword>
<feature type="compositionally biased region" description="Low complexity" evidence="6">
    <location>
        <begin position="391"/>
        <end position="403"/>
    </location>
</feature>
<evidence type="ECO:0000256" key="4">
    <source>
        <dbReference type="ARBA" id="ARBA00023016"/>
    </source>
</evidence>
<dbReference type="PANTHER" id="PTHR42749">
    <property type="entry name" value="CELL SHAPE-DETERMINING PROTEIN MREB"/>
    <property type="match status" value="1"/>
</dbReference>
<keyword evidence="2" id="KW-0547">Nucleotide-binding</keyword>
<gene>
    <name evidence="8" type="ORF">SAMN04489718_3717</name>
</gene>
<dbReference type="RefSeq" id="WP_092526043.1">
    <property type="nucleotide sequence ID" value="NZ_FNKO01000002.1"/>
</dbReference>
<proteinExistence type="inferred from homology"/>
<keyword evidence="7" id="KW-1133">Transmembrane helix</keyword>
<dbReference type="Gene3D" id="3.30.420.40">
    <property type="match status" value="2"/>
</dbReference>
<dbReference type="Pfam" id="PF00012">
    <property type="entry name" value="HSP70"/>
    <property type="match status" value="1"/>
</dbReference>
<name>A0A1H1GL71_9ACTN</name>
<feature type="transmembrane region" description="Helical" evidence="7">
    <location>
        <begin position="453"/>
        <end position="474"/>
    </location>
</feature>
<keyword evidence="7" id="KW-0812">Transmembrane</keyword>
<dbReference type="OrthoDB" id="3333926at2"/>
<evidence type="ECO:0000256" key="6">
    <source>
        <dbReference type="SAM" id="MobiDB-lite"/>
    </source>
</evidence>
<dbReference type="Gene3D" id="3.90.640.10">
    <property type="entry name" value="Actin, Chain A, domain 4"/>
    <property type="match status" value="1"/>
</dbReference>
<protein>
    <submittedName>
        <fullName evidence="8">Type VII secretion-associated protein, Rv3446c family, C-terminal domain-containing protein</fullName>
    </submittedName>
</protein>
<evidence type="ECO:0000313" key="8">
    <source>
        <dbReference type="EMBL" id="SDR13877.1"/>
    </source>
</evidence>
<evidence type="ECO:0000313" key="9">
    <source>
        <dbReference type="Proteomes" id="UP000199301"/>
    </source>
</evidence>
<evidence type="ECO:0000256" key="5">
    <source>
        <dbReference type="ARBA" id="ARBA00023186"/>
    </source>
</evidence>
<evidence type="ECO:0000256" key="1">
    <source>
        <dbReference type="ARBA" id="ARBA00007381"/>
    </source>
</evidence>
<dbReference type="GO" id="GO:0140662">
    <property type="term" value="F:ATP-dependent protein folding chaperone"/>
    <property type="evidence" value="ECO:0007669"/>
    <property type="project" value="InterPro"/>
</dbReference>
<keyword evidence="4" id="KW-0346">Stress response</keyword>
<dbReference type="PRINTS" id="PR00301">
    <property type="entry name" value="HEATSHOCK70"/>
</dbReference>
<dbReference type="InterPro" id="IPR013126">
    <property type="entry name" value="Hsp_70_fam"/>
</dbReference>
<dbReference type="STRING" id="995062.SAMN04489718_3717"/>
<dbReference type="PANTHER" id="PTHR42749:SF1">
    <property type="entry name" value="CELL SHAPE-DETERMINING PROTEIN MREB"/>
    <property type="match status" value="1"/>
</dbReference>
<dbReference type="Proteomes" id="UP000199301">
    <property type="component" value="Unassembled WGS sequence"/>
</dbReference>
<organism evidence="8 9">
    <name type="scientific">Actinopolyspora saharensis</name>
    <dbReference type="NCBI Taxonomy" id="995062"/>
    <lineage>
        <taxon>Bacteria</taxon>
        <taxon>Bacillati</taxon>
        <taxon>Actinomycetota</taxon>
        <taxon>Actinomycetes</taxon>
        <taxon>Actinopolysporales</taxon>
        <taxon>Actinopolysporaceae</taxon>
        <taxon>Actinopolyspora</taxon>
    </lineage>
</organism>
<sequence length="644" mass="67994">MTLHVAVDFGTSSTCTVVSRDGGEPHVVAVDGQPLVSSAVFAAEDGALFVGQEAERQAAVDPARFEPHPKRRIDEGELLLGETVLTVVDAVRAVLDRVVEEARRHAGGAGVDLLVLTHPAEWGAVRTDRLRRAAGGMASEVVLVPEPVGAAVFHSAGYGLPEGAALAVLDLGGGTVDASLVRRSGDGFRVRATRGEPDFGGADIDQALLEHIGGIAEPSDPEAWRELVEGGDMVDRRRRRVLRQDVRGAKETLSRHSYTDVPLPPPFSDAHVTRSDLESLIVDSLGGVVELVREVLREGGVTADERAGVFLVGGSSRVPLVARLIHERLGTVPTTLDQPETVVARGALRAVRTDPGHGRTSTLRIPGGSATGAESPRGGAAPPVRDGRGRGSAARAVPAASGPTRAAPTSPPLRHLPSARGAPGGPNVAGSEDPTTRVPAGTGSGRRSRTARWIGGSAVVLLLGITAALSWVFLPRFGGGTLWGGAERSPASRESGGPNGRAVRYGYEFEYPKGWHQGGGSPELWETRIRPPGSGPDPNRLISVRAGELNYDVEAGRERSVRELRGSFDRRVSEGDDLSGFEPDGEFAGQRVVHYEERLGEAVVDWYLLHRGHIRISVGCQYGPSRGEPVRSACAQVVRTVAVR</sequence>
<dbReference type="PROSITE" id="PS01036">
    <property type="entry name" value="HSP70_3"/>
    <property type="match status" value="1"/>
</dbReference>
<evidence type="ECO:0000256" key="3">
    <source>
        <dbReference type="ARBA" id="ARBA00022840"/>
    </source>
</evidence>
<reference evidence="9" key="1">
    <citation type="submission" date="2016-10" db="EMBL/GenBank/DDBJ databases">
        <authorList>
            <person name="Varghese N."/>
            <person name="Submissions S."/>
        </authorList>
    </citation>
    <scope>NUCLEOTIDE SEQUENCE [LARGE SCALE GENOMIC DNA]</scope>
    <source>
        <strain evidence="9">DSM 45459</strain>
    </source>
</reference>
<keyword evidence="5" id="KW-0143">Chaperone</keyword>
<comment type="similarity">
    <text evidence="1">Belongs to the heat shock protein 70 family.</text>
</comment>
<keyword evidence="7" id="KW-0472">Membrane</keyword>
<accession>A0A1H1GL71</accession>
<dbReference type="PROSITE" id="PS00329">
    <property type="entry name" value="HSP70_2"/>
    <property type="match status" value="1"/>
</dbReference>
<feature type="region of interest" description="Disordered" evidence="6">
    <location>
        <begin position="349"/>
        <end position="449"/>
    </location>
</feature>
<dbReference type="InterPro" id="IPR018181">
    <property type="entry name" value="Heat_shock_70_CS"/>
</dbReference>
<evidence type="ECO:0000256" key="2">
    <source>
        <dbReference type="ARBA" id="ARBA00022741"/>
    </source>
</evidence>
<dbReference type="AlphaFoldDB" id="A0A1H1GL71"/>
<keyword evidence="3" id="KW-0067">ATP-binding</keyword>
<dbReference type="EMBL" id="FNKO01000002">
    <property type="protein sequence ID" value="SDR13877.1"/>
    <property type="molecule type" value="Genomic_DNA"/>
</dbReference>
<dbReference type="InterPro" id="IPR023840">
    <property type="entry name" value="T7SS_Rv3446c"/>
</dbReference>
<dbReference type="SUPFAM" id="SSF53067">
    <property type="entry name" value="Actin-like ATPase domain"/>
    <property type="match status" value="2"/>
</dbReference>